<keyword evidence="7" id="KW-1185">Reference proteome</keyword>
<dbReference type="AlphaFoldDB" id="A0ABC9AUQ7"/>
<sequence length="166" mass="18164">MADGIDDDEVVELRCGGGRDDPGAYAAELKRKFDLYCAAVAKSMDAKSQESSFGYSNSQASGTSELNFEASFDGDGDGASLLTNSNVIGHDDFQGKPANNARRSRKSRETHLSNLESQVSRLTSEDASLVKRLADMTLKYKYATLDNRNIIADVETMRTKVRSLQH</sequence>
<accession>A0ABC9AUQ7</accession>
<dbReference type="GO" id="GO:0003677">
    <property type="term" value="F:DNA binding"/>
    <property type="evidence" value="ECO:0007669"/>
    <property type="project" value="UniProtKB-KW"/>
</dbReference>
<keyword evidence="1" id="KW-0805">Transcription regulation</keyword>
<dbReference type="PANTHER" id="PTHR46408">
    <property type="entry name" value="BASIC LEUCINE ZIPPER 63"/>
    <property type="match status" value="1"/>
</dbReference>
<evidence type="ECO:0000256" key="2">
    <source>
        <dbReference type="ARBA" id="ARBA00023125"/>
    </source>
</evidence>
<evidence type="ECO:0000256" key="5">
    <source>
        <dbReference type="SAM" id="MobiDB-lite"/>
    </source>
</evidence>
<reference evidence="7" key="1">
    <citation type="submission" date="2024-06" db="EMBL/GenBank/DDBJ databases">
        <authorList>
            <person name="Ryan C."/>
        </authorList>
    </citation>
    <scope>NUCLEOTIDE SEQUENCE [LARGE SCALE GENOMIC DNA]</scope>
</reference>
<name>A0ABC9AUQ7_9POAL</name>
<evidence type="ECO:0000256" key="1">
    <source>
        <dbReference type="ARBA" id="ARBA00023015"/>
    </source>
</evidence>
<evidence type="ECO:0000313" key="6">
    <source>
        <dbReference type="EMBL" id="CAL4984886.1"/>
    </source>
</evidence>
<evidence type="ECO:0000256" key="3">
    <source>
        <dbReference type="ARBA" id="ARBA00023163"/>
    </source>
</evidence>
<keyword evidence="3" id="KW-0804">Transcription</keyword>
<protein>
    <submittedName>
        <fullName evidence="6">Uncharacterized protein</fullName>
    </submittedName>
</protein>
<keyword evidence="2" id="KW-0238">DNA-binding</keyword>
<reference evidence="6 7" key="2">
    <citation type="submission" date="2024-10" db="EMBL/GenBank/DDBJ databases">
        <authorList>
            <person name="Ryan C."/>
        </authorList>
    </citation>
    <scope>NUCLEOTIDE SEQUENCE [LARGE SCALE GENOMIC DNA]</scope>
</reference>
<keyword evidence="4" id="KW-0539">Nucleus</keyword>
<gene>
    <name evidence="6" type="ORF">URODEC1_LOCUS57694</name>
</gene>
<feature type="region of interest" description="Disordered" evidence="5">
    <location>
        <begin position="83"/>
        <end position="117"/>
    </location>
</feature>
<dbReference type="EMBL" id="OZ075132">
    <property type="protein sequence ID" value="CAL4984886.1"/>
    <property type="molecule type" value="Genomic_DNA"/>
</dbReference>
<evidence type="ECO:0000256" key="4">
    <source>
        <dbReference type="ARBA" id="ARBA00023242"/>
    </source>
</evidence>
<proteinExistence type="predicted"/>
<organism evidence="6 7">
    <name type="scientific">Urochloa decumbens</name>
    <dbReference type="NCBI Taxonomy" id="240449"/>
    <lineage>
        <taxon>Eukaryota</taxon>
        <taxon>Viridiplantae</taxon>
        <taxon>Streptophyta</taxon>
        <taxon>Embryophyta</taxon>
        <taxon>Tracheophyta</taxon>
        <taxon>Spermatophyta</taxon>
        <taxon>Magnoliopsida</taxon>
        <taxon>Liliopsida</taxon>
        <taxon>Poales</taxon>
        <taxon>Poaceae</taxon>
        <taxon>PACMAD clade</taxon>
        <taxon>Panicoideae</taxon>
        <taxon>Panicodae</taxon>
        <taxon>Paniceae</taxon>
        <taxon>Melinidinae</taxon>
        <taxon>Urochloa</taxon>
    </lineage>
</organism>
<dbReference type="PANTHER" id="PTHR46408:SF2">
    <property type="entry name" value="OS12G0601800 PROTEIN"/>
    <property type="match status" value="1"/>
</dbReference>
<evidence type="ECO:0000313" key="7">
    <source>
        <dbReference type="Proteomes" id="UP001497457"/>
    </source>
</evidence>
<dbReference type="Proteomes" id="UP001497457">
    <property type="component" value="Chromosome 22rd"/>
</dbReference>